<dbReference type="Proteomes" id="UP000053573">
    <property type="component" value="Unassembled WGS sequence"/>
</dbReference>
<gene>
    <name evidence="1" type="ORF">EMPG_15122</name>
</gene>
<organism evidence="1 2">
    <name type="scientific">Blastomyces silverae</name>
    <dbReference type="NCBI Taxonomy" id="2060906"/>
    <lineage>
        <taxon>Eukaryota</taxon>
        <taxon>Fungi</taxon>
        <taxon>Dikarya</taxon>
        <taxon>Ascomycota</taxon>
        <taxon>Pezizomycotina</taxon>
        <taxon>Eurotiomycetes</taxon>
        <taxon>Eurotiomycetidae</taxon>
        <taxon>Onygenales</taxon>
        <taxon>Ajellomycetaceae</taxon>
        <taxon>Blastomyces</taxon>
    </lineage>
</organism>
<comment type="caution">
    <text evidence="1">The sequence shown here is derived from an EMBL/GenBank/DDBJ whole genome shotgun (WGS) entry which is preliminary data.</text>
</comment>
<evidence type="ECO:0000313" key="1">
    <source>
        <dbReference type="EMBL" id="KLJ09460.1"/>
    </source>
</evidence>
<dbReference type="AlphaFoldDB" id="A0A0H1BDP9"/>
<sequence>MTSCRSSSARTVVPVSILNIPVSTVILCSGSPVTFTPTRSYGLLGRLTARLLVCGQPQALHHQIAVPKVLHRM</sequence>
<accession>A0A0H1BDP9</accession>
<proteinExistence type="predicted"/>
<name>A0A0H1BDP9_9EURO</name>
<dbReference type="EMBL" id="LDEV01002346">
    <property type="protein sequence ID" value="KLJ09460.1"/>
    <property type="molecule type" value="Genomic_DNA"/>
</dbReference>
<keyword evidence="2" id="KW-1185">Reference proteome</keyword>
<protein>
    <submittedName>
        <fullName evidence="1">Uncharacterized protein</fullName>
    </submittedName>
</protein>
<reference evidence="2" key="1">
    <citation type="journal article" date="2015" name="PLoS Genet.">
        <title>The dynamic genome and transcriptome of the human fungal pathogen Blastomyces and close relative Emmonsia.</title>
        <authorList>
            <person name="Munoz J.F."/>
            <person name="Gauthier G.M."/>
            <person name="Desjardins C.A."/>
            <person name="Gallo J.E."/>
            <person name="Holder J."/>
            <person name="Sullivan T.D."/>
            <person name="Marty A.J."/>
            <person name="Carmen J.C."/>
            <person name="Chen Z."/>
            <person name="Ding L."/>
            <person name="Gujja S."/>
            <person name="Magrini V."/>
            <person name="Misas E."/>
            <person name="Mitreva M."/>
            <person name="Priest M."/>
            <person name="Saif S."/>
            <person name="Whiston E.A."/>
            <person name="Young S."/>
            <person name="Zeng Q."/>
            <person name="Goldman W.E."/>
            <person name="Mardis E.R."/>
            <person name="Taylor J.W."/>
            <person name="McEwen J.G."/>
            <person name="Clay O.K."/>
            <person name="Klein B.S."/>
            <person name="Cuomo C.A."/>
        </authorList>
    </citation>
    <scope>NUCLEOTIDE SEQUENCE [LARGE SCALE GENOMIC DNA]</scope>
    <source>
        <strain evidence="2">UAMH 139</strain>
    </source>
</reference>
<evidence type="ECO:0000313" key="2">
    <source>
        <dbReference type="Proteomes" id="UP000053573"/>
    </source>
</evidence>